<reference evidence="1" key="1">
    <citation type="submission" date="2022-12" db="EMBL/GenBank/DDBJ databases">
        <authorList>
            <person name="Deng Y."/>
            <person name="Zhang Y.-Q."/>
        </authorList>
    </citation>
    <scope>NUCLEOTIDE SEQUENCE</scope>
    <source>
        <strain evidence="1">CPCC 205372</strain>
    </source>
</reference>
<dbReference type="Gene3D" id="1.10.630.10">
    <property type="entry name" value="Cytochrome P450"/>
    <property type="match status" value="1"/>
</dbReference>
<protein>
    <submittedName>
        <fullName evidence="1">Uncharacterized protein</fullName>
    </submittedName>
</protein>
<sequence length="123" mass="13162">MTTPLRLHGLSEQVHRALAERLNPSAAPQGHDEIAEIALGRWACVLYSALGLPSRDWVQVACWADEADEFALEALGSYIDVMVAARCASPSDDLLSDLIAAEVDGDGFTADELRAIVIALVTT</sequence>
<comment type="caution">
    <text evidence="1">The sequence shown here is derived from an EMBL/GenBank/DDBJ whole genome shotgun (WGS) entry which is preliminary data.</text>
</comment>
<dbReference type="Proteomes" id="UP001142153">
    <property type="component" value="Unassembled WGS sequence"/>
</dbReference>
<proteinExistence type="predicted"/>
<dbReference type="InterPro" id="IPR036396">
    <property type="entry name" value="Cyt_P450_sf"/>
</dbReference>
<name>A0ABT4PYG4_9MYCO</name>
<accession>A0ABT4PYG4</accession>
<keyword evidence="2" id="KW-1185">Reference proteome</keyword>
<dbReference type="SUPFAM" id="SSF48264">
    <property type="entry name" value="Cytochrome P450"/>
    <property type="match status" value="1"/>
</dbReference>
<evidence type="ECO:0000313" key="1">
    <source>
        <dbReference type="EMBL" id="MCZ8381553.1"/>
    </source>
</evidence>
<dbReference type="EMBL" id="JAPZPY010000012">
    <property type="protein sequence ID" value="MCZ8381553.1"/>
    <property type="molecule type" value="Genomic_DNA"/>
</dbReference>
<gene>
    <name evidence="1" type="ORF">O6P37_22020</name>
</gene>
<organism evidence="1 2">
    <name type="scientific">Mycobacterium hippophais</name>
    <dbReference type="NCBI Taxonomy" id="3016340"/>
    <lineage>
        <taxon>Bacteria</taxon>
        <taxon>Bacillati</taxon>
        <taxon>Actinomycetota</taxon>
        <taxon>Actinomycetes</taxon>
        <taxon>Mycobacteriales</taxon>
        <taxon>Mycobacteriaceae</taxon>
        <taxon>Mycobacterium</taxon>
    </lineage>
</organism>
<dbReference type="RefSeq" id="WP_269896090.1">
    <property type="nucleotide sequence ID" value="NZ_JAPZPY010000012.1"/>
</dbReference>
<evidence type="ECO:0000313" key="2">
    <source>
        <dbReference type="Proteomes" id="UP001142153"/>
    </source>
</evidence>